<dbReference type="HOGENOM" id="CLU_009829_0_0_1"/>
<dbReference type="EMBL" id="KN838543">
    <property type="protein sequence ID" value="KIK08188.1"/>
    <property type="molecule type" value="Genomic_DNA"/>
</dbReference>
<keyword evidence="6" id="KW-0779">Telomere</keyword>
<evidence type="ECO:0000256" key="5">
    <source>
        <dbReference type="ARBA" id="ARBA00022454"/>
    </source>
</evidence>
<keyword evidence="7" id="KW-0238">DNA-binding</keyword>
<dbReference type="InterPro" id="IPR012340">
    <property type="entry name" value="NA-bd_OB-fold"/>
</dbReference>
<dbReference type="Proteomes" id="UP000054477">
    <property type="component" value="Unassembled WGS sequence"/>
</dbReference>
<comment type="similarity">
    <text evidence="3">Belongs to the telombin family.</text>
</comment>
<name>A0A0C9YJA9_9AGAR</name>
<dbReference type="PANTHER" id="PTHR14513">
    <property type="entry name" value="PROTECTION OF TELOMERES 1"/>
    <property type="match status" value="1"/>
</dbReference>
<evidence type="ECO:0000313" key="11">
    <source>
        <dbReference type="EMBL" id="KIK08188.1"/>
    </source>
</evidence>
<feature type="region of interest" description="Disordered" evidence="9">
    <location>
        <begin position="187"/>
        <end position="210"/>
    </location>
</feature>
<evidence type="ECO:0000256" key="9">
    <source>
        <dbReference type="SAM" id="MobiDB-lite"/>
    </source>
</evidence>
<evidence type="ECO:0000256" key="7">
    <source>
        <dbReference type="ARBA" id="ARBA00023125"/>
    </source>
</evidence>
<dbReference type="SMART" id="SM00976">
    <property type="entry name" value="Telo_bind"/>
    <property type="match status" value="1"/>
</dbReference>
<dbReference type="Gene3D" id="2.40.50.140">
    <property type="entry name" value="Nucleic acid-binding proteins"/>
    <property type="match status" value="3"/>
</dbReference>
<dbReference type="GO" id="GO:0010521">
    <property type="term" value="F:telomerase inhibitor activity"/>
    <property type="evidence" value="ECO:0007669"/>
    <property type="project" value="TreeGrafter"/>
</dbReference>
<evidence type="ECO:0000313" key="12">
    <source>
        <dbReference type="Proteomes" id="UP000054477"/>
    </source>
</evidence>
<sequence length="940" mass="105946">MKRAAACEVDDERKSSKPRFNSPSFPFDNHLDQNPFDIFENGPNPAGFIRGKFFMVWRPSTSAQKFLAVVEVAPEPSLKYTDSRTVRFQVEFSGRCAKFFHVFADSISVATHFILSLEGAHLDKRSSSVGLPMTIGFPDGVKIKCTQSHKEVVIDTWMMEKSEEVQDANWFSTPLVTSERRSLISEPAVDEGGHPIPVQPSLPSSDVNIPSISVNDTRPPLDGLAPQPLSNSISSSKFVAPNRPLTAKQKKKQKRAAKASLGISEAAAADLDHAVEKQPVEISSAMKSPTTTLSNCTPKVPNDHRTYTLLKDITSNRHCQHNVAGVVISKPSPKQIDSSKDWHCSFRMVDPSTAKLEVSASSGGIQVNCFKKSKHWLPCPEVGDIIILRGVKVSNFMGNLTLTGYHDILCWAIFSSTKGKLHHGDETEVSVPGISTAGSRSLHFFDPGESDLQYCQKLSSWWCSLQNNEKNNAQENTVSNMYQVPIGDVRRHCLISEAHPDRPPCGYFDCTVEVLAGFPNLQDNIYSLYVTDYTCNKDLHPVQAKWCPASMATLVLKIEMWDSAATLGRSMEKGSFYHIRNARMKRSHSDWLEGKVVEQKITKLEERDSETNLYLKNLLERKQALEKVEDSSAQFEHRLIKDAIEDSFFNGTVEILRLEECNGPCLYVTDYTVHPQPSPDYSGTWTLNLQGRILPVLLDNQQHEMAKLLDVPGYYRINKLRLRMNKAVKLLHGFLGGNERKIQNLTLDAGDERYAELIRRKSLWQQQMNSAPVQGLYYSTINQMLEFDQYPGKHRIFARVIKMYPPDLRDAIILFCSRCKSEIDPHRKACYDCNDFDHEYVQYLYHLALAIEDKDGQQLAVSVDDDCHLFNDLRRIDMRDNPEAQIKLRDRLKPFLGALVDLRQPLGMEAVQSTAFHTLVIECWKNSEGAPSFGLARVGA</sequence>
<gene>
    <name evidence="11" type="ORF">K443DRAFT_586922</name>
</gene>
<accession>A0A0C9YJA9</accession>
<dbReference type="InterPro" id="IPR011564">
    <property type="entry name" value="Telomer_end-bd_POT1/Cdc13"/>
</dbReference>
<keyword evidence="5" id="KW-0158">Chromosome</keyword>
<evidence type="ECO:0000256" key="4">
    <source>
        <dbReference type="ARBA" id="ARBA00015253"/>
    </source>
</evidence>
<feature type="domain" description="Telomeric single stranded DNA binding POT1/Cdc13" evidence="10">
    <location>
        <begin position="307"/>
        <end position="460"/>
    </location>
</feature>
<reference evidence="12" key="2">
    <citation type="submission" date="2015-01" db="EMBL/GenBank/DDBJ databases">
        <title>Evolutionary Origins and Diversification of the Mycorrhizal Mutualists.</title>
        <authorList>
            <consortium name="DOE Joint Genome Institute"/>
            <consortium name="Mycorrhizal Genomics Consortium"/>
            <person name="Kohler A."/>
            <person name="Kuo A."/>
            <person name="Nagy L.G."/>
            <person name="Floudas D."/>
            <person name="Copeland A."/>
            <person name="Barry K.W."/>
            <person name="Cichocki N."/>
            <person name="Veneault-Fourrey C."/>
            <person name="LaButti K."/>
            <person name="Lindquist E.A."/>
            <person name="Lipzen A."/>
            <person name="Lundell T."/>
            <person name="Morin E."/>
            <person name="Murat C."/>
            <person name="Riley R."/>
            <person name="Ohm R."/>
            <person name="Sun H."/>
            <person name="Tunlid A."/>
            <person name="Henrissat B."/>
            <person name="Grigoriev I.V."/>
            <person name="Hibbett D.S."/>
            <person name="Martin F."/>
        </authorList>
    </citation>
    <scope>NUCLEOTIDE SEQUENCE [LARGE SCALE GENOMIC DNA]</scope>
    <source>
        <strain evidence="12">LaAM-08-1</strain>
    </source>
</reference>
<dbReference type="Pfam" id="PF02765">
    <property type="entry name" value="POT1"/>
    <property type="match status" value="1"/>
</dbReference>
<dbReference type="InterPro" id="IPR032042">
    <property type="entry name" value="POT1PC"/>
</dbReference>
<dbReference type="GO" id="GO:0016233">
    <property type="term" value="P:telomere capping"/>
    <property type="evidence" value="ECO:0007669"/>
    <property type="project" value="TreeGrafter"/>
</dbReference>
<dbReference type="GO" id="GO:0098505">
    <property type="term" value="F:G-rich strand telomeric DNA binding"/>
    <property type="evidence" value="ECO:0007669"/>
    <property type="project" value="TreeGrafter"/>
</dbReference>
<comment type="subcellular location">
    <subcellularLocation>
        <location evidence="2">Chromosome</location>
        <location evidence="2">Telomere</location>
    </subcellularLocation>
    <subcellularLocation>
        <location evidence="1">Nucleus</location>
    </subcellularLocation>
</comment>
<keyword evidence="8" id="KW-0539">Nucleus</keyword>
<protein>
    <recommendedName>
        <fullName evidence="4">Protection of telomeres protein 1</fullName>
    </recommendedName>
</protein>
<dbReference type="GO" id="GO:0032210">
    <property type="term" value="P:regulation of telomere maintenance via telomerase"/>
    <property type="evidence" value="ECO:0007669"/>
    <property type="project" value="TreeGrafter"/>
</dbReference>
<dbReference type="STRING" id="1095629.A0A0C9YJA9"/>
<feature type="compositionally biased region" description="Polar residues" evidence="9">
    <location>
        <begin position="201"/>
        <end position="210"/>
    </location>
</feature>
<organism evidence="11 12">
    <name type="scientific">Laccaria amethystina LaAM-08-1</name>
    <dbReference type="NCBI Taxonomy" id="1095629"/>
    <lineage>
        <taxon>Eukaryota</taxon>
        <taxon>Fungi</taxon>
        <taxon>Dikarya</taxon>
        <taxon>Basidiomycota</taxon>
        <taxon>Agaricomycotina</taxon>
        <taxon>Agaricomycetes</taxon>
        <taxon>Agaricomycetidae</taxon>
        <taxon>Agaricales</taxon>
        <taxon>Agaricineae</taxon>
        <taxon>Hydnangiaceae</taxon>
        <taxon>Laccaria</taxon>
    </lineage>
</organism>
<evidence type="ECO:0000256" key="3">
    <source>
        <dbReference type="ARBA" id="ARBA00008442"/>
    </source>
</evidence>
<dbReference type="PANTHER" id="PTHR14513:SF0">
    <property type="entry name" value="PROTECTION OF TELOMERES PROTEIN 1"/>
    <property type="match status" value="1"/>
</dbReference>
<dbReference type="InterPro" id="IPR028389">
    <property type="entry name" value="POT1"/>
</dbReference>
<dbReference type="OrthoDB" id="2186770at2759"/>
<evidence type="ECO:0000256" key="2">
    <source>
        <dbReference type="ARBA" id="ARBA00004574"/>
    </source>
</evidence>
<evidence type="ECO:0000259" key="10">
    <source>
        <dbReference type="SMART" id="SM00976"/>
    </source>
</evidence>
<reference evidence="11 12" key="1">
    <citation type="submission" date="2014-04" db="EMBL/GenBank/DDBJ databases">
        <authorList>
            <consortium name="DOE Joint Genome Institute"/>
            <person name="Kuo A."/>
            <person name="Kohler A."/>
            <person name="Nagy L.G."/>
            <person name="Floudas D."/>
            <person name="Copeland A."/>
            <person name="Barry K.W."/>
            <person name="Cichocki N."/>
            <person name="Veneault-Fourrey C."/>
            <person name="LaButti K."/>
            <person name="Lindquist E.A."/>
            <person name="Lipzen A."/>
            <person name="Lundell T."/>
            <person name="Morin E."/>
            <person name="Murat C."/>
            <person name="Sun H."/>
            <person name="Tunlid A."/>
            <person name="Henrissat B."/>
            <person name="Grigoriev I.V."/>
            <person name="Hibbett D.S."/>
            <person name="Martin F."/>
            <person name="Nordberg H.P."/>
            <person name="Cantor M.N."/>
            <person name="Hua S.X."/>
        </authorList>
    </citation>
    <scope>NUCLEOTIDE SEQUENCE [LARGE SCALE GENOMIC DNA]</scope>
    <source>
        <strain evidence="11 12">LaAM-08-1</strain>
    </source>
</reference>
<evidence type="ECO:0000256" key="8">
    <source>
        <dbReference type="ARBA" id="ARBA00023242"/>
    </source>
</evidence>
<proteinExistence type="inferred from homology"/>
<evidence type="ECO:0000256" key="1">
    <source>
        <dbReference type="ARBA" id="ARBA00004123"/>
    </source>
</evidence>
<feature type="region of interest" description="Disordered" evidence="9">
    <location>
        <begin position="1"/>
        <end position="28"/>
    </location>
</feature>
<dbReference type="AlphaFoldDB" id="A0A0C9YJA9"/>
<evidence type="ECO:0000256" key="6">
    <source>
        <dbReference type="ARBA" id="ARBA00022895"/>
    </source>
</evidence>
<dbReference type="SUPFAM" id="SSF50249">
    <property type="entry name" value="Nucleic acid-binding proteins"/>
    <property type="match status" value="2"/>
</dbReference>
<dbReference type="GO" id="GO:0000783">
    <property type="term" value="C:nuclear telomere cap complex"/>
    <property type="evidence" value="ECO:0007669"/>
    <property type="project" value="TreeGrafter"/>
</dbReference>
<dbReference type="Pfam" id="PF16686">
    <property type="entry name" value="POT1PC"/>
    <property type="match status" value="1"/>
</dbReference>
<keyword evidence="12" id="KW-1185">Reference proteome</keyword>